<name>G2YXK5_BOTF4</name>
<feature type="region of interest" description="Disordered" evidence="1">
    <location>
        <begin position="42"/>
        <end position="62"/>
    </location>
</feature>
<sequence>MSVNYILILTGTTNTILDSTYCCVPQQSGRHTPATLQVSAITENSHRCNEQPPQGGYNDGRN</sequence>
<dbReference type="EMBL" id="FQ790359">
    <property type="protein sequence ID" value="CCD56176.1"/>
    <property type="molecule type" value="Genomic_DNA"/>
</dbReference>
<protein>
    <submittedName>
        <fullName evidence="2">Uncharacterized protein</fullName>
    </submittedName>
</protein>
<gene>
    <name evidence="2" type="ORF">BofuT4_uP147860.1</name>
</gene>
<dbReference type="InParanoid" id="G2YXK5"/>
<evidence type="ECO:0000313" key="3">
    <source>
        <dbReference type="Proteomes" id="UP000008177"/>
    </source>
</evidence>
<dbReference type="AlphaFoldDB" id="G2YXK5"/>
<reference evidence="3" key="1">
    <citation type="journal article" date="2011" name="PLoS Genet.">
        <title>Genomic analysis of the necrotrophic fungal pathogens Sclerotinia sclerotiorum and Botrytis cinerea.</title>
        <authorList>
            <person name="Amselem J."/>
            <person name="Cuomo C.A."/>
            <person name="van Kan J.A."/>
            <person name="Viaud M."/>
            <person name="Benito E.P."/>
            <person name="Couloux A."/>
            <person name="Coutinho P.M."/>
            <person name="de Vries R.P."/>
            <person name="Dyer P.S."/>
            <person name="Fillinger S."/>
            <person name="Fournier E."/>
            <person name="Gout L."/>
            <person name="Hahn M."/>
            <person name="Kohn L."/>
            <person name="Lapalu N."/>
            <person name="Plummer K.M."/>
            <person name="Pradier J.M."/>
            <person name="Quevillon E."/>
            <person name="Sharon A."/>
            <person name="Simon A."/>
            <person name="ten Have A."/>
            <person name="Tudzynski B."/>
            <person name="Tudzynski P."/>
            <person name="Wincker P."/>
            <person name="Andrew M."/>
            <person name="Anthouard V."/>
            <person name="Beever R.E."/>
            <person name="Beffa R."/>
            <person name="Benoit I."/>
            <person name="Bouzid O."/>
            <person name="Brault B."/>
            <person name="Chen Z."/>
            <person name="Choquer M."/>
            <person name="Collemare J."/>
            <person name="Cotton P."/>
            <person name="Danchin E.G."/>
            <person name="Da Silva C."/>
            <person name="Gautier A."/>
            <person name="Giraud C."/>
            <person name="Giraud T."/>
            <person name="Gonzalez C."/>
            <person name="Grossetete S."/>
            <person name="Guldener U."/>
            <person name="Henrissat B."/>
            <person name="Howlett B.J."/>
            <person name="Kodira C."/>
            <person name="Kretschmer M."/>
            <person name="Lappartient A."/>
            <person name="Leroch M."/>
            <person name="Levis C."/>
            <person name="Mauceli E."/>
            <person name="Neuveglise C."/>
            <person name="Oeser B."/>
            <person name="Pearson M."/>
            <person name="Poulain J."/>
            <person name="Poussereau N."/>
            <person name="Quesneville H."/>
            <person name="Rascle C."/>
            <person name="Schumacher J."/>
            <person name="Segurens B."/>
            <person name="Sexton A."/>
            <person name="Silva E."/>
            <person name="Sirven C."/>
            <person name="Soanes D.M."/>
            <person name="Talbot N.J."/>
            <person name="Templeton M."/>
            <person name="Yandava C."/>
            <person name="Yarden O."/>
            <person name="Zeng Q."/>
            <person name="Rollins J.A."/>
            <person name="Lebrun M.H."/>
            <person name="Dickman M."/>
        </authorList>
    </citation>
    <scope>NUCLEOTIDE SEQUENCE [LARGE SCALE GENOMIC DNA]</scope>
    <source>
        <strain evidence="3">T4</strain>
    </source>
</reference>
<dbReference type="Proteomes" id="UP000008177">
    <property type="component" value="Unplaced contigs"/>
</dbReference>
<dbReference type="HOGENOM" id="CLU_2903973_0_0_1"/>
<accession>G2YXK5</accession>
<proteinExistence type="predicted"/>
<evidence type="ECO:0000313" key="2">
    <source>
        <dbReference type="EMBL" id="CCD56176.1"/>
    </source>
</evidence>
<organism evidence="2 3">
    <name type="scientific">Botryotinia fuckeliana (strain T4)</name>
    <name type="common">Noble rot fungus</name>
    <name type="synonym">Botrytis cinerea</name>
    <dbReference type="NCBI Taxonomy" id="999810"/>
    <lineage>
        <taxon>Eukaryota</taxon>
        <taxon>Fungi</taxon>
        <taxon>Dikarya</taxon>
        <taxon>Ascomycota</taxon>
        <taxon>Pezizomycotina</taxon>
        <taxon>Leotiomycetes</taxon>
        <taxon>Helotiales</taxon>
        <taxon>Sclerotiniaceae</taxon>
        <taxon>Botrytis</taxon>
    </lineage>
</organism>
<evidence type="ECO:0000256" key="1">
    <source>
        <dbReference type="SAM" id="MobiDB-lite"/>
    </source>
</evidence>